<name>A0AAF0HCP4_9HYPH</name>
<protein>
    <submittedName>
        <fullName evidence="9">Transposase</fullName>
    </submittedName>
</protein>
<dbReference type="EMBL" id="CP124733">
    <property type="protein sequence ID" value="WHA41816.1"/>
    <property type="molecule type" value="Genomic_DNA"/>
</dbReference>
<dbReference type="InterPro" id="IPR003346">
    <property type="entry name" value="Transposase_20"/>
</dbReference>
<evidence type="ECO:0000313" key="6">
    <source>
        <dbReference type="EMBL" id="WHA41683.1"/>
    </source>
</evidence>
<dbReference type="Pfam" id="PF02371">
    <property type="entry name" value="Transposase_20"/>
    <property type="match status" value="1"/>
</dbReference>
<dbReference type="InterPro" id="IPR047650">
    <property type="entry name" value="Transpos_IS110"/>
</dbReference>
<proteinExistence type="predicted"/>
<dbReference type="InterPro" id="IPR002525">
    <property type="entry name" value="Transp_IS110-like_N"/>
</dbReference>
<gene>
    <name evidence="6" type="ORF">CFBP5477_003355</name>
    <name evidence="7" type="ORF">CFBP5477_004065</name>
    <name evidence="8" type="ORF">CFBP5477_004070</name>
    <name evidence="9" type="ORF">CFBP5477_004935</name>
    <name evidence="10" type="ORF">CFBP5477_006970</name>
    <name evidence="5" type="ORF">CFBP5477_010985</name>
</gene>
<feature type="coiled-coil region" evidence="1">
    <location>
        <begin position="164"/>
        <end position="191"/>
    </location>
</feature>
<evidence type="ECO:0000313" key="10">
    <source>
        <dbReference type="EMBL" id="WHA42357.1"/>
    </source>
</evidence>
<evidence type="ECO:0000313" key="5">
    <source>
        <dbReference type="EMBL" id="WHA40354.1"/>
    </source>
</evidence>
<sequence>MDVLHTAPRRCFGIDVAKDNLVVSDGGLSFAVTNDRRSIRTFLKQKQPDFVICEATGGYELLLLEECLKAGLACHRADIMKLKAYIRSMGTLGKSDAIDARHMAAYGQERWQSLPLWQAPDPDEAQLQALVRRRADLVALRVTEHNRSKAVGAKAVALSYKAMLSAIQRQIDGIERQISALIAKSARLRRRIQICTTVSGVGLLSAASLLALIPELGTLDRRQAAALAGTAPHPSESGSTRGRRRQRGGRPQVKKTLFMPAMCAAQGKGQFASFYRRLIENRKPPIVAIAATMRKIVITVNARLRDDQIQQS</sequence>
<dbReference type="EMBL" id="CP124733">
    <property type="protein sequence ID" value="WHA41683.1"/>
    <property type="molecule type" value="Genomic_DNA"/>
</dbReference>
<dbReference type="EMBL" id="CP124733">
    <property type="protein sequence ID" value="WHA41979.1"/>
    <property type="molecule type" value="Genomic_DNA"/>
</dbReference>
<dbReference type="PANTHER" id="PTHR33055:SF13">
    <property type="entry name" value="TRANSPOSASE"/>
    <property type="match status" value="1"/>
</dbReference>
<dbReference type="PANTHER" id="PTHR33055">
    <property type="entry name" value="TRANSPOSASE FOR INSERTION SEQUENCE ELEMENT IS1111A"/>
    <property type="match status" value="1"/>
</dbReference>
<dbReference type="Proteomes" id="UP000298664">
    <property type="component" value="Chromosome Circular"/>
</dbReference>
<evidence type="ECO:0000256" key="1">
    <source>
        <dbReference type="SAM" id="Coils"/>
    </source>
</evidence>
<dbReference type="GO" id="GO:0003677">
    <property type="term" value="F:DNA binding"/>
    <property type="evidence" value="ECO:0007669"/>
    <property type="project" value="InterPro"/>
</dbReference>
<accession>A0AAF0HCP4</accession>
<evidence type="ECO:0000313" key="7">
    <source>
        <dbReference type="EMBL" id="WHA41816.1"/>
    </source>
</evidence>
<evidence type="ECO:0000256" key="2">
    <source>
        <dbReference type="SAM" id="MobiDB-lite"/>
    </source>
</evidence>
<evidence type="ECO:0000259" key="3">
    <source>
        <dbReference type="Pfam" id="PF01548"/>
    </source>
</evidence>
<dbReference type="GO" id="GO:0006313">
    <property type="term" value="P:DNA transposition"/>
    <property type="evidence" value="ECO:0007669"/>
    <property type="project" value="InterPro"/>
</dbReference>
<feature type="domain" description="Transposase IS116/IS110/IS902 C-terminal" evidence="4">
    <location>
        <begin position="195"/>
        <end position="276"/>
    </location>
</feature>
<evidence type="ECO:0000259" key="4">
    <source>
        <dbReference type="Pfam" id="PF02371"/>
    </source>
</evidence>
<evidence type="ECO:0000313" key="8">
    <source>
        <dbReference type="EMBL" id="WHA41817.1"/>
    </source>
</evidence>
<dbReference type="EMBL" id="CP124733">
    <property type="protein sequence ID" value="WHA41817.1"/>
    <property type="molecule type" value="Genomic_DNA"/>
</dbReference>
<organism evidence="9 11">
    <name type="scientific">Agrobacterium larrymoorei</name>
    <dbReference type="NCBI Taxonomy" id="160699"/>
    <lineage>
        <taxon>Bacteria</taxon>
        <taxon>Pseudomonadati</taxon>
        <taxon>Pseudomonadota</taxon>
        <taxon>Alphaproteobacteria</taxon>
        <taxon>Hyphomicrobiales</taxon>
        <taxon>Rhizobiaceae</taxon>
        <taxon>Rhizobium/Agrobacterium group</taxon>
        <taxon>Agrobacterium</taxon>
    </lineage>
</organism>
<feature type="region of interest" description="Disordered" evidence="2">
    <location>
        <begin position="225"/>
        <end position="253"/>
    </location>
</feature>
<feature type="domain" description="Transposase IS110-like N-terminal" evidence="3">
    <location>
        <begin position="13"/>
        <end position="150"/>
    </location>
</feature>
<dbReference type="EMBL" id="CP124733">
    <property type="protein sequence ID" value="WHA40354.1"/>
    <property type="molecule type" value="Genomic_DNA"/>
</dbReference>
<keyword evidence="1" id="KW-0175">Coiled coil</keyword>
<dbReference type="EMBL" id="CP124733">
    <property type="protein sequence ID" value="WHA42357.1"/>
    <property type="molecule type" value="Genomic_DNA"/>
</dbReference>
<dbReference type="AlphaFoldDB" id="A0AAF0HCP4"/>
<dbReference type="Pfam" id="PF01548">
    <property type="entry name" value="DEDD_Tnp_IS110"/>
    <property type="match status" value="1"/>
</dbReference>
<evidence type="ECO:0000313" key="11">
    <source>
        <dbReference type="Proteomes" id="UP000298664"/>
    </source>
</evidence>
<dbReference type="GO" id="GO:0004803">
    <property type="term" value="F:transposase activity"/>
    <property type="evidence" value="ECO:0007669"/>
    <property type="project" value="InterPro"/>
</dbReference>
<reference evidence="9" key="1">
    <citation type="submission" date="2023-05" db="EMBL/GenBank/DDBJ databases">
        <title>Complete genome sequence of Agrobacterium larrymoorei CFBP5477.</title>
        <authorList>
            <person name="Yen H.-C."/>
            <person name="Chou L."/>
            <person name="Lin Y.-C."/>
            <person name="Lai E.-M."/>
            <person name="Kuo C.-H."/>
        </authorList>
    </citation>
    <scope>NUCLEOTIDE SEQUENCE</scope>
    <source>
        <strain evidence="9">CFBP5477</strain>
    </source>
</reference>
<evidence type="ECO:0000313" key="9">
    <source>
        <dbReference type="EMBL" id="WHA41979.1"/>
    </source>
</evidence>
<dbReference type="RefSeq" id="WP_137393932.1">
    <property type="nucleotide sequence ID" value="NZ_CP124733.1"/>
</dbReference>